<dbReference type="OrthoDB" id="8755534at2"/>
<proteinExistence type="predicted"/>
<evidence type="ECO:0000256" key="1">
    <source>
        <dbReference type="ARBA" id="ARBA00022737"/>
    </source>
</evidence>
<keyword evidence="2" id="KW-0732">Signal</keyword>
<dbReference type="PANTHER" id="PTHR32305:SF17">
    <property type="entry name" value="TRNA NUCLEASE WAPA"/>
    <property type="match status" value="1"/>
</dbReference>
<dbReference type="InterPro" id="IPR050708">
    <property type="entry name" value="T6SS_VgrG/RHS"/>
</dbReference>
<evidence type="ECO:0000313" key="5">
    <source>
        <dbReference type="Proteomes" id="UP000484015"/>
    </source>
</evidence>
<dbReference type="Gene3D" id="2.180.10.10">
    <property type="entry name" value="RHS repeat-associated core"/>
    <property type="match status" value="1"/>
</dbReference>
<accession>A0A6L6PYM9</accession>
<evidence type="ECO:0000256" key="2">
    <source>
        <dbReference type="SAM" id="SignalP"/>
    </source>
</evidence>
<comment type="caution">
    <text evidence="4">The sequence shown here is derived from an EMBL/GenBank/DDBJ whole genome shotgun (WGS) entry which is preliminary data.</text>
</comment>
<evidence type="ECO:0000313" key="4">
    <source>
        <dbReference type="EMBL" id="MTW02264.1"/>
    </source>
</evidence>
<organism evidence="4 5">
    <name type="scientific">Pseudoduganella ginsengisoli</name>
    <dbReference type="NCBI Taxonomy" id="1462440"/>
    <lineage>
        <taxon>Bacteria</taxon>
        <taxon>Pseudomonadati</taxon>
        <taxon>Pseudomonadota</taxon>
        <taxon>Betaproteobacteria</taxon>
        <taxon>Burkholderiales</taxon>
        <taxon>Oxalobacteraceae</taxon>
        <taxon>Telluria group</taxon>
        <taxon>Pseudoduganella</taxon>
    </lineage>
</organism>
<dbReference type="Pfam" id="PF25023">
    <property type="entry name" value="TEN_YD-shell"/>
    <property type="match status" value="1"/>
</dbReference>
<keyword evidence="1" id="KW-0677">Repeat</keyword>
<keyword evidence="5" id="KW-1185">Reference proteome</keyword>
<dbReference type="EMBL" id="WNLA01000004">
    <property type="protein sequence ID" value="MTW02264.1"/>
    <property type="molecule type" value="Genomic_DNA"/>
</dbReference>
<dbReference type="AlphaFoldDB" id="A0A6L6PYM9"/>
<dbReference type="InterPro" id="IPR056823">
    <property type="entry name" value="TEN-like_YD-shell"/>
</dbReference>
<dbReference type="PANTHER" id="PTHR32305">
    <property type="match status" value="1"/>
</dbReference>
<feature type="chain" id="PRO_5026702945" description="Teneurin-like YD-shell domain-containing protein" evidence="2">
    <location>
        <begin position="26"/>
        <end position="428"/>
    </location>
</feature>
<dbReference type="Proteomes" id="UP000484015">
    <property type="component" value="Unassembled WGS sequence"/>
</dbReference>
<feature type="signal peptide" evidence="2">
    <location>
        <begin position="1"/>
        <end position="25"/>
    </location>
</feature>
<sequence>MVKHLYSRTIAVLWLLFSFCLPAFAAPNDAALVSQSVPLTLAPGQNATVSIVMKNTGTNTWTAAGNYKLGSQNPGDNMTFNAGRVLLGAGDSIAPGQQKTFTFNITAPTTPGVYNFQMRMVQEFIEWFGEYSTNVAVAVGTSDAITYYHNDAAGTPLMASDANGNLLWKEYYQPYGDKLANPAAGANNGLWFAGKPYDSNTGLSYMGGRYYDPLVSRFMGADPRGFDPNNLHSFNRYAYANNNPYRYVDPDGHSPLDVAFLVWDLAKLSGALYSGVGVGAAAADVALSTIGVLSPVPGMGQAMKAARVVEHGVQASRAAGAAREIKTGRELVQQFGEKAVQREQYLRNAEGKIVKDGLTGEARRIDHVVIKDGKAVKAVETTSMGASKKAQAAKEDRIRSQGGTFIRDRETKRLVDFENVPTELVRRN</sequence>
<protein>
    <recommendedName>
        <fullName evidence="3">Teneurin-like YD-shell domain-containing protein</fullName>
    </recommendedName>
</protein>
<name>A0A6L6PYM9_9BURK</name>
<dbReference type="NCBIfam" id="TIGR03696">
    <property type="entry name" value="Rhs_assc_core"/>
    <property type="match status" value="1"/>
</dbReference>
<gene>
    <name evidence="4" type="ORF">GM668_09175</name>
</gene>
<evidence type="ECO:0000259" key="3">
    <source>
        <dbReference type="Pfam" id="PF25023"/>
    </source>
</evidence>
<reference evidence="4 5" key="1">
    <citation type="submission" date="2019-11" db="EMBL/GenBank/DDBJ databases">
        <title>Type strains purchased from KCTC, JCM and DSMZ.</title>
        <authorList>
            <person name="Lu H."/>
        </authorList>
    </citation>
    <scope>NUCLEOTIDE SEQUENCE [LARGE SCALE GENOMIC DNA]</scope>
    <source>
        <strain evidence="4 5">KCTC 42409</strain>
    </source>
</reference>
<feature type="domain" description="Teneurin-like YD-shell" evidence="3">
    <location>
        <begin position="139"/>
        <end position="244"/>
    </location>
</feature>
<dbReference type="RefSeq" id="WP_155438650.1">
    <property type="nucleotide sequence ID" value="NZ_WNLA01000004.1"/>
</dbReference>
<dbReference type="InterPro" id="IPR022385">
    <property type="entry name" value="Rhs_assc_core"/>
</dbReference>